<name>A0A7S2FU26_9DINO</name>
<feature type="signal peptide" evidence="1">
    <location>
        <begin position="1"/>
        <end position="21"/>
    </location>
</feature>
<protein>
    <submittedName>
        <fullName evidence="2">Uncharacterized protein</fullName>
    </submittedName>
</protein>
<sequence>MAHPAMSTILCLAACVAVAATKNHTGVGNQSAGSNHSVRVEGPDSVHLSIGIYDTMEELVESPGAMLRGGVNASSEMNVQMNATLSGGAPNTEMGPAAGVASDADAFVAANVSSLAVASKSSCYRTCNQYCSGGNFLSWCRRSSCYCQCGRSTRVGSCGGTGLFCKHQCALSAKWATYSWCMSEQCWCYQRSMQVVGRC</sequence>
<gene>
    <name evidence="2" type="ORF">AAND1436_LOCUS14463</name>
</gene>
<accession>A0A7S2FU26</accession>
<organism evidence="2">
    <name type="scientific">Alexandrium andersonii</name>
    <dbReference type="NCBI Taxonomy" id="327968"/>
    <lineage>
        <taxon>Eukaryota</taxon>
        <taxon>Sar</taxon>
        <taxon>Alveolata</taxon>
        <taxon>Dinophyceae</taxon>
        <taxon>Gonyaulacales</taxon>
        <taxon>Pyrocystaceae</taxon>
        <taxon>Alexandrium</taxon>
    </lineage>
</organism>
<feature type="chain" id="PRO_5031393225" evidence="1">
    <location>
        <begin position="22"/>
        <end position="199"/>
    </location>
</feature>
<evidence type="ECO:0000256" key="1">
    <source>
        <dbReference type="SAM" id="SignalP"/>
    </source>
</evidence>
<evidence type="ECO:0000313" key="2">
    <source>
        <dbReference type="EMBL" id="CAD9411174.1"/>
    </source>
</evidence>
<proteinExistence type="predicted"/>
<dbReference type="AlphaFoldDB" id="A0A7S2FU26"/>
<dbReference type="EMBL" id="HBGQ01029251">
    <property type="protein sequence ID" value="CAD9411174.1"/>
    <property type="molecule type" value="Transcribed_RNA"/>
</dbReference>
<keyword evidence="1" id="KW-0732">Signal</keyword>
<reference evidence="2" key="1">
    <citation type="submission" date="2021-01" db="EMBL/GenBank/DDBJ databases">
        <authorList>
            <person name="Corre E."/>
            <person name="Pelletier E."/>
            <person name="Niang G."/>
            <person name="Scheremetjew M."/>
            <person name="Finn R."/>
            <person name="Kale V."/>
            <person name="Holt S."/>
            <person name="Cochrane G."/>
            <person name="Meng A."/>
            <person name="Brown T."/>
            <person name="Cohen L."/>
        </authorList>
    </citation>
    <scope>NUCLEOTIDE SEQUENCE</scope>
    <source>
        <strain evidence="2">CCMP2222</strain>
    </source>
</reference>